<dbReference type="PANTHER" id="PTHR42943">
    <property type="entry name" value="GLUTATHIONE S-TRANSFERASE KAPPA"/>
    <property type="match status" value="1"/>
</dbReference>
<dbReference type="OMA" id="WANERDP"/>
<proteinExistence type="inferred from homology"/>
<evidence type="ECO:0000313" key="4">
    <source>
        <dbReference type="EMBL" id="ETO09282.1"/>
    </source>
</evidence>
<feature type="active site" description="Nucleophile" evidence="2">
    <location>
        <position position="16"/>
    </location>
</feature>
<dbReference type="Proteomes" id="UP000023152">
    <property type="component" value="Unassembled WGS sequence"/>
</dbReference>
<accession>X6M734</accession>
<dbReference type="GO" id="GO:0004602">
    <property type="term" value="F:glutathione peroxidase activity"/>
    <property type="evidence" value="ECO:0007669"/>
    <property type="project" value="TreeGrafter"/>
</dbReference>
<comment type="catalytic activity">
    <reaction evidence="1">
        <text>RX + glutathione = an S-substituted glutathione + a halide anion + H(+)</text>
        <dbReference type="Rhea" id="RHEA:16437"/>
        <dbReference type="ChEBI" id="CHEBI:15378"/>
        <dbReference type="ChEBI" id="CHEBI:16042"/>
        <dbReference type="ChEBI" id="CHEBI:17792"/>
        <dbReference type="ChEBI" id="CHEBI:57925"/>
        <dbReference type="ChEBI" id="CHEBI:90779"/>
        <dbReference type="EC" id="2.5.1.18"/>
    </reaction>
</comment>
<evidence type="ECO:0000313" key="5">
    <source>
        <dbReference type="Proteomes" id="UP000023152"/>
    </source>
</evidence>
<dbReference type="SUPFAM" id="SSF52833">
    <property type="entry name" value="Thioredoxin-like"/>
    <property type="match status" value="1"/>
</dbReference>
<dbReference type="AlphaFoldDB" id="X6M734"/>
<keyword evidence="5" id="KW-1185">Reference proteome</keyword>
<sequence length="211" mass="24890">MAQTNKILRVYFDYKSPFTYLAKDGLYQIQNNYRVKLEWLPWQFSVGELFGMPEKRTPIQQNKVKYLYLDARRFANEKGIKILAPQKAYDSKHALMGGLWMQQNDQKHFEKYHDYVFEQFFLRKLDIENISEIVKVIHQCSNVPLVEKDFIHSFIPQAQKRLHEIEEMATKDGIFGVPSIICDGELFFGNDRLDWLAKKLTAMGLKNTSKL</sequence>
<evidence type="ECO:0000259" key="3">
    <source>
        <dbReference type="Pfam" id="PF01323"/>
    </source>
</evidence>
<dbReference type="GO" id="GO:0006749">
    <property type="term" value="P:glutathione metabolic process"/>
    <property type="evidence" value="ECO:0007669"/>
    <property type="project" value="TreeGrafter"/>
</dbReference>
<evidence type="ECO:0000256" key="1">
    <source>
        <dbReference type="PIRNR" id="PIRNR006386"/>
    </source>
</evidence>
<dbReference type="PANTHER" id="PTHR42943:SF2">
    <property type="entry name" value="GLUTATHIONE S-TRANSFERASE KAPPA 1"/>
    <property type="match status" value="1"/>
</dbReference>
<dbReference type="Gene3D" id="3.40.30.10">
    <property type="entry name" value="Glutaredoxin"/>
    <property type="match status" value="1"/>
</dbReference>
<dbReference type="InterPro" id="IPR014440">
    <property type="entry name" value="HCCAis_GSTk"/>
</dbReference>
<feature type="domain" description="DSBA-like thioredoxin" evidence="3">
    <location>
        <begin position="8"/>
        <end position="200"/>
    </location>
</feature>
<dbReference type="EC" id="2.5.1.18" evidence="1"/>
<dbReference type="InterPro" id="IPR001853">
    <property type="entry name" value="DSBA-like_thioredoxin_dom"/>
</dbReference>
<dbReference type="InterPro" id="IPR036249">
    <property type="entry name" value="Thioredoxin-like_sf"/>
</dbReference>
<dbReference type="EMBL" id="ASPP01024179">
    <property type="protein sequence ID" value="ETO09282.1"/>
    <property type="molecule type" value="Genomic_DNA"/>
</dbReference>
<keyword evidence="1" id="KW-0808">Transferase</keyword>
<comment type="similarity">
    <text evidence="1">Belongs to the GST superfamily. Kappa family.</text>
</comment>
<dbReference type="OrthoDB" id="4664297at2759"/>
<organism evidence="4 5">
    <name type="scientific">Reticulomyxa filosa</name>
    <dbReference type="NCBI Taxonomy" id="46433"/>
    <lineage>
        <taxon>Eukaryota</taxon>
        <taxon>Sar</taxon>
        <taxon>Rhizaria</taxon>
        <taxon>Retaria</taxon>
        <taxon>Foraminifera</taxon>
        <taxon>Monothalamids</taxon>
        <taxon>Reticulomyxidae</taxon>
        <taxon>Reticulomyxa</taxon>
    </lineage>
</organism>
<protein>
    <recommendedName>
        <fullName evidence="1">Glutathione S-transferase kappa</fullName>
        <ecNumber evidence="1">2.5.1.18</ecNumber>
    </recommendedName>
</protein>
<dbReference type="GO" id="GO:0004364">
    <property type="term" value="F:glutathione transferase activity"/>
    <property type="evidence" value="ECO:0007669"/>
    <property type="project" value="UniProtKB-UniRule"/>
</dbReference>
<gene>
    <name evidence="4" type="ORF">RFI_28106</name>
</gene>
<reference evidence="4 5" key="1">
    <citation type="journal article" date="2013" name="Curr. Biol.">
        <title>The Genome of the Foraminiferan Reticulomyxa filosa.</title>
        <authorList>
            <person name="Glockner G."/>
            <person name="Hulsmann N."/>
            <person name="Schleicher M."/>
            <person name="Noegel A.A."/>
            <person name="Eichinger L."/>
            <person name="Gallinger C."/>
            <person name="Pawlowski J."/>
            <person name="Sierra R."/>
            <person name="Euteneuer U."/>
            <person name="Pillet L."/>
            <person name="Moustafa A."/>
            <person name="Platzer M."/>
            <person name="Groth M."/>
            <person name="Szafranski K."/>
            <person name="Schliwa M."/>
        </authorList>
    </citation>
    <scope>NUCLEOTIDE SEQUENCE [LARGE SCALE GENOMIC DNA]</scope>
</reference>
<dbReference type="Pfam" id="PF01323">
    <property type="entry name" value="DSBA"/>
    <property type="match status" value="1"/>
</dbReference>
<dbReference type="PIRSF" id="PIRSF006386">
    <property type="entry name" value="HCCAis_GSTk"/>
    <property type="match status" value="1"/>
</dbReference>
<name>X6M734_RETFI</name>
<dbReference type="InterPro" id="IPR051924">
    <property type="entry name" value="GST_Kappa/NadH"/>
</dbReference>
<evidence type="ECO:0000256" key="2">
    <source>
        <dbReference type="PIRSR" id="PIRSR006386-1"/>
    </source>
</evidence>
<comment type="caution">
    <text evidence="4">The sequence shown here is derived from an EMBL/GenBank/DDBJ whole genome shotgun (WGS) entry which is preliminary data.</text>
</comment>